<gene>
    <name evidence="6" type="ORF">FRACA_400001</name>
</gene>
<dbReference type="InterPro" id="IPR036291">
    <property type="entry name" value="NAD(P)-bd_dom_sf"/>
</dbReference>
<dbReference type="SUPFAM" id="SSF51735">
    <property type="entry name" value="NAD(P)-binding Rossmann-fold domains"/>
    <property type="match status" value="2"/>
</dbReference>
<dbReference type="AlphaFoldDB" id="A0A2I2KWN8"/>
<evidence type="ECO:0000256" key="4">
    <source>
        <dbReference type="SAM" id="MobiDB-lite"/>
    </source>
</evidence>
<dbReference type="InterPro" id="IPR050091">
    <property type="entry name" value="PKS_NRPS_Biosynth_Enz"/>
</dbReference>
<dbReference type="OrthoDB" id="9778690at2"/>
<dbReference type="Pfam" id="PF00550">
    <property type="entry name" value="PP-binding"/>
    <property type="match status" value="1"/>
</dbReference>
<feature type="region of interest" description="Disordered" evidence="4">
    <location>
        <begin position="387"/>
        <end position="420"/>
    </location>
</feature>
<reference evidence="6 7" key="1">
    <citation type="submission" date="2017-06" db="EMBL/GenBank/DDBJ databases">
        <authorList>
            <person name="Kim H.J."/>
            <person name="Triplett B.A."/>
        </authorList>
    </citation>
    <scope>NUCLEOTIDE SEQUENCE [LARGE SCALE GENOMIC DNA]</scope>
    <source>
        <strain evidence="6">FRACA_ARgP5</strain>
    </source>
</reference>
<dbReference type="InterPro" id="IPR009081">
    <property type="entry name" value="PP-bd_ACP"/>
</dbReference>
<dbReference type="Pfam" id="PF08659">
    <property type="entry name" value="KR"/>
    <property type="match status" value="1"/>
</dbReference>
<dbReference type="Proteomes" id="UP000234331">
    <property type="component" value="Unassembled WGS sequence"/>
</dbReference>
<evidence type="ECO:0000313" key="6">
    <source>
        <dbReference type="EMBL" id="SNQ50068.1"/>
    </source>
</evidence>
<evidence type="ECO:0000256" key="3">
    <source>
        <dbReference type="ARBA" id="ARBA00022679"/>
    </source>
</evidence>
<dbReference type="FunFam" id="1.10.1200.10:FF:000007">
    <property type="entry name" value="Probable polyketide synthase pks17"/>
    <property type="match status" value="1"/>
</dbReference>
<dbReference type="Pfam" id="PF18369">
    <property type="entry name" value="PKS_DE"/>
    <property type="match status" value="1"/>
</dbReference>
<keyword evidence="2" id="KW-0597">Phosphoprotein</keyword>
<keyword evidence="1" id="KW-0596">Phosphopantetheine</keyword>
<dbReference type="Gene3D" id="3.40.50.11460">
    <property type="match status" value="1"/>
</dbReference>
<evidence type="ECO:0000259" key="5">
    <source>
        <dbReference type="PROSITE" id="PS50075"/>
    </source>
</evidence>
<dbReference type="SMART" id="SM00823">
    <property type="entry name" value="PKS_PP"/>
    <property type="match status" value="1"/>
</dbReference>
<organism evidence="6 7">
    <name type="scientific">Frankia canadensis</name>
    <dbReference type="NCBI Taxonomy" id="1836972"/>
    <lineage>
        <taxon>Bacteria</taxon>
        <taxon>Bacillati</taxon>
        <taxon>Actinomycetota</taxon>
        <taxon>Actinomycetes</taxon>
        <taxon>Frankiales</taxon>
        <taxon>Frankiaceae</taxon>
        <taxon>Frankia</taxon>
    </lineage>
</organism>
<dbReference type="SMART" id="SM00822">
    <property type="entry name" value="PKS_KR"/>
    <property type="match status" value="1"/>
</dbReference>
<dbReference type="SUPFAM" id="SSF47336">
    <property type="entry name" value="ACP-like"/>
    <property type="match status" value="1"/>
</dbReference>
<evidence type="ECO:0000256" key="1">
    <source>
        <dbReference type="ARBA" id="ARBA00022450"/>
    </source>
</evidence>
<name>A0A2I2KWN8_9ACTN</name>
<proteinExistence type="predicted"/>
<dbReference type="SMART" id="SM01294">
    <property type="entry name" value="PKS_PP_betabranch"/>
    <property type="match status" value="1"/>
</dbReference>
<dbReference type="PANTHER" id="PTHR43775">
    <property type="entry name" value="FATTY ACID SYNTHASE"/>
    <property type="match status" value="1"/>
</dbReference>
<evidence type="ECO:0000313" key="7">
    <source>
        <dbReference type="Proteomes" id="UP000234331"/>
    </source>
</evidence>
<dbReference type="InterPro" id="IPR020806">
    <property type="entry name" value="PKS_PP-bd"/>
</dbReference>
<dbReference type="InterPro" id="IPR041618">
    <property type="entry name" value="PKS_DE"/>
</dbReference>
<dbReference type="GO" id="GO:0004312">
    <property type="term" value="F:fatty acid synthase activity"/>
    <property type="evidence" value="ECO:0007669"/>
    <property type="project" value="TreeGrafter"/>
</dbReference>
<sequence>MDTSTDTGGTGTPTHTTLPTYPFQHHTYWLTETARPAANQSVGGTDSGERAFWEAVERQDLDTVAEALGTDRSGALGEVLPVLSAWRRGRQDRQIVDSWRVRTRWTHVSRPAAALTGTWFVVTPTQAVEEGPVEKVIAALRAGGARLVLIPGPAIASERGGLVARLREAAEADAGAGRGAAVGVLSLLALDETPHAEHPAITNGLAATLLLVQALDEADVTGRLWIVTQAAVNAAQGDRVDHPLQALVAGLGRVLAVEQPTRWGGLVDLPSSLDEEVTTRLVAVLASGDTDVDTDVDDQLAVRPTGTLARRLVRAPLVDDVAGAPWRPRGPVLVTGSATAAGAQVADWLERDGAERLLVADNASLATDPAGATPVPAGEPPTAVVHVPVIGAGDNGGDGDGDGDGDGTSDDGIGDDGGDAPTALIADLEIAALAAAVGPAVVGASRLHEQVADRPVDAFVLFSSASGVWGDAGRGADAVVGAYLEALAEYRRGRDLPATHLAWGHWPDLAPAGSGGNGGRDVVPQPGRGEARMGDAVRPLVPALALGALREAIERGESGLLLADVDWSRLASVRGAAPAGLLAALAGPRPVAEAEAGRGDSANRAAQELVERLATLDETGQDQVLVERVRIEVAAVLGADSPDDVDPRRALKDLGFDSLAAVSLRNRLSSATGLSLPTTVAFDHPTTEAVAAFLRTRLAPQAPAEGVEAQLDRLAATVATQTDEAQRRRTANRLQDLLRQLTVAASAGGDDIAAAIHDGSDDDLFDLLDRTFEQS</sequence>
<dbReference type="Gene3D" id="1.10.1200.10">
    <property type="entry name" value="ACP-like"/>
    <property type="match status" value="1"/>
</dbReference>
<dbReference type="InterPro" id="IPR057326">
    <property type="entry name" value="KR_dom"/>
</dbReference>
<feature type="domain" description="Carrier" evidence="5">
    <location>
        <begin position="623"/>
        <end position="698"/>
    </location>
</feature>
<dbReference type="Gene3D" id="6.10.140.1830">
    <property type="match status" value="1"/>
</dbReference>
<protein>
    <recommendedName>
        <fullName evidence="5">Carrier domain-containing protein</fullName>
    </recommendedName>
</protein>
<dbReference type="InterPro" id="IPR036736">
    <property type="entry name" value="ACP-like_sf"/>
</dbReference>
<keyword evidence="7" id="KW-1185">Reference proteome</keyword>
<dbReference type="PANTHER" id="PTHR43775:SF51">
    <property type="entry name" value="INACTIVE PHENOLPHTHIOCEROL SYNTHESIS POLYKETIDE SYNTHASE TYPE I PKS1-RELATED"/>
    <property type="match status" value="1"/>
</dbReference>
<accession>A0A2I2KWN8</accession>
<dbReference type="EMBL" id="FZMO01000335">
    <property type="protein sequence ID" value="SNQ50068.1"/>
    <property type="molecule type" value="Genomic_DNA"/>
</dbReference>
<dbReference type="GO" id="GO:0031177">
    <property type="term" value="F:phosphopantetheine binding"/>
    <property type="evidence" value="ECO:0007669"/>
    <property type="project" value="InterPro"/>
</dbReference>
<evidence type="ECO:0000256" key="2">
    <source>
        <dbReference type="ARBA" id="ARBA00022553"/>
    </source>
</evidence>
<feature type="compositionally biased region" description="Acidic residues" evidence="4">
    <location>
        <begin position="397"/>
        <end position="418"/>
    </location>
</feature>
<dbReference type="InterPro" id="IPR013968">
    <property type="entry name" value="PKS_KR"/>
</dbReference>
<keyword evidence="3" id="KW-0808">Transferase</keyword>
<dbReference type="CDD" id="cd08952">
    <property type="entry name" value="KR_1_SDR_x"/>
    <property type="match status" value="1"/>
</dbReference>
<dbReference type="GO" id="GO:0006633">
    <property type="term" value="P:fatty acid biosynthetic process"/>
    <property type="evidence" value="ECO:0007669"/>
    <property type="project" value="TreeGrafter"/>
</dbReference>
<dbReference type="Gene3D" id="3.40.50.720">
    <property type="entry name" value="NAD(P)-binding Rossmann-like Domain"/>
    <property type="match status" value="1"/>
</dbReference>
<dbReference type="PROSITE" id="PS50075">
    <property type="entry name" value="CARRIER"/>
    <property type="match status" value="1"/>
</dbReference>
<dbReference type="RefSeq" id="WP_101833421.1">
    <property type="nucleotide sequence ID" value="NZ_FZMO01000335.1"/>
</dbReference>